<name>Q138V4_RHOPS</name>
<feature type="signal peptide" evidence="2">
    <location>
        <begin position="1"/>
        <end position="25"/>
    </location>
</feature>
<evidence type="ECO:0000256" key="2">
    <source>
        <dbReference type="SAM" id="SignalP"/>
    </source>
</evidence>
<protein>
    <submittedName>
        <fullName evidence="3">Uncharacterized protein</fullName>
    </submittedName>
</protein>
<feature type="chain" id="PRO_5004182014" evidence="2">
    <location>
        <begin position="26"/>
        <end position="116"/>
    </location>
</feature>
<keyword evidence="2" id="KW-0732">Signal</keyword>
<accession>Q138V4</accession>
<gene>
    <name evidence="3" type="ordered locus">RPD_2150</name>
</gene>
<dbReference type="EMBL" id="CP000283">
    <property type="protein sequence ID" value="ABE39385.1"/>
    <property type="molecule type" value="Genomic_DNA"/>
</dbReference>
<evidence type="ECO:0000313" key="4">
    <source>
        <dbReference type="Proteomes" id="UP000001818"/>
    </source>
</evidence>
<organism evidence="3 4">
    <name type="scientific">Rhodopseudomonas palustris (strain BisB5)</name>
    <dbReference type="NCBI Taxonomy" id="316057"/>
    <lineage>
        <taxon>Bacteria</taxon>
        <taxon>Pseudomonadati</taxon>
        <taxon>Pseudomonadota</taxon>
        <taxon>Alphaproteobacteria</taxon>
        <taxon>Hyphomicrobiales</taxon>
        <taxon>Nitrobacteraceae</taxon>
        <taxon>Rhodopseudomonas</taxon>
    </lineage>
</organism>
<sequence length="116" mass="12599" precursor="true">MRISTTIAAAVALIGIRPLVSVGQAAPDPAADVGIEPARTSDQPWLDDDNDYVAIETPRPAPAEMRRSGGGRLATLRSEREWILGRYDHGAIPHAVYSVVRDLEIEISELQIKASR</sequence>
<dbReference type="KEGG" id="rpd:RPD_2150"/>
<dbReference type="Proteomes" id="UP000001818">
    <property type="component" value="Chromosome"/>
</dbReference>
<evidence type="ECO:0000313" key="3">
    <source>
        <dbReference type="EMBL" id="ABE39385.1"/>
    </source>
</evidence>
<reference evidence="3 4" key="1">
    <citation type="submission" date="2006-03" db="EMBL/GenBank/DDBJ databases">
        <title>Complete sequence of Rhodopseudomonas palustris BisB5.</title>
        <authorList>
            <consortium name="US DOE Joint Genome Institute"/>
            <person name="Copeland A."/>
            <person name="Lucas S."/>
            <person name="Lapidus A."/>
            <person name="Barry K."/>
            <person name="Detter J.C."/>
            <person name="Glavina del Rio T."/>
            <person name="Hammon N."/>
            <person name="Israni S."/>
            <person name="Dalin E."/>
            <person name="Tice H."/>
            <person name="Pitluck S."/>
            <person name="Chain P."/>
            <person name="Malfatti S."/>
            <person name="Shin M."/>
            <person name="Vergez L."/>
            <person name="Schmutz J."/>
            <person name="Larimer F."/>
            <person name="Land M."/>
            <person name="Hauser L."/>
            <person name="Pelletier D.A."/>
            <person name="Kyrpides N."/>
            <person name="Lykidis A."/>
            <person name="Oda Y."/>
            <person name="Harwood C.S."/>
            <person name="Richardson P."/>
        </authorList>
    </citation>
    <scope>NUCLEOTIDE SEQUENCE [LARGE SCALE GENOMIC DNA]</scope>
    <source>
        <strain evidence="3 4">BisB5</strain>
    </source>
</reference>
<feature type="region of interest" description="Disordered" evidence="1">
    <location>
        <begin position="26"/>
        <end position="49"/>
    </location>
</feature>
<dbReference type="BioCyc" id="RPAL316057:RPD_RS10790-MONOMER"/>
<dbReference type="HOGENOM" id="CLU_2094980_0_0_5"/>
<evidence type="ECO:0000256" key="1">
    <source>
        <dbReference type="SAM" id="MobiDB-lite"/>
    </source>
</evidence>
<proteinExistence type="predicted"/>
<dbReference type="AlphaFoldDB" id="Q138V4"/>